<organism evidence="3 4">
    <name type="scientific">Crassostrea virginica</name>
    <name type="common">Eastern oyster</name>
    <dbReference type="NCBI Taxonomy" id="6565"/>
    <lineage>
        <taxon>Eukaryota</taxon>
        <taxon>Metazoa</taxon>
        <taxon>Spiralia</taxon>
        <taxon>Lophotrochozoa</taxon>
        <taxon>Mollusca</taxon>
        <taxon>Bivalvia</taxon>
        <taxon>Autobranchia</taxon>
        <taxon>Pteriomorphia</taxon>
        <taxon>Ostreida</taxon>
        <taxon>Ostreoidea</taxon>
        <taxon>Ostreidae</taxon>
        <taxon>Crassostrea</taxon>
    </lineage>
</organism>
<accession>A0A8B8C8H0</accession>
<feature type="domain" description="Apple" evidence="2">
    <location>
        <begin position="117"/>
        <end position="187"/>
    </location>
</feature>
<dbReference type="SUPFAM" id="SSF57414">
    <property type="entry name" value="Hairpin loop containing domain-like"/>
    <property type="match status" value="1"/>
</dbReference>
<dbReference type="Proteomes" id="UP000694844">
    <property type="component" value="Chromosome 10"/>
</dbReference>
<dbReference type="AlphaFoldDB" id="A0A8B8C8H0"/>
<feature type="domain" description="Apple" evidence="2">
    <location>
        <begin position="23"/>
        <end position="93"/>
    </location>
</feature>
<sequence>MEQATSNTGSVIQTSTSPASGSCTFTSQGTNTKGHAQYSQSQQSLSDCQDSCLRDDFCNGFTHRTNDDTCLLHDSSGYQTVSCATCTFVSKSCVPLTTTSNTGSVSQTSTSPASGSCTFTSQGTNTRGYAQYFQSQQSLSDCQDSCLHDDLCNGFTHRTNDDTCFLHASPEYQTASCATCTFVSKSCVPLTTTSNTGSVSQTSTSPATGSCTFISQGTKTKGYAEYSDSRQSLSDCQDSCLHDNLCKGFTHCTIYDSCRLHARPEYQTLSYASCTFVSKSCVPLTTTSNTGSVIQTSTSPASGSCTFTSQGTNTKGHAQYSQSQQSLSDCQDSCLRDDFCNGFTHRTNDDTCLLHESSGYQTVSCATCTFVSKSCVPLTTTSNTGSVSQTSTSPASGSCTFTSQGTNTRGYAQYSQSQQSLSDCQDSCLHDDLCNGFTHRTNDDTCFLHASPEYQTASCATCTFVSKSCVPLTTTSNTGSVSQTSTSPASGSCTFTSQGTNTKGYNYAEYSRQSLSDCQNSCLHDDLCNGFTHCTYDDTCLVHESPEYRNSSCATCTCTFVSKSCVPLTSFSTSCKTQSFLLHGFYYRYKVEISKTLANSWLHCKDLCAKDDICRDYRYNATTGICSRNTADYGAEIVRSLTECEKLCFTEPRCRSFLFRTDIKRCYISYTNASTAASWCEACAFSLKLCAEEDEETQDPEVYTDANIATCYDYHPHGFTVNVWDIYSSHTVSTWTKCESLCSGDNTCRSYSYDTGGTEGGRA</sequence>
<dbReference type="GeneID" id="111117268"/>
<dbReference type="RefSeq" id="XP_022312043.1">
    <property type="nucleotide sequence ID" value="XM_022456335.1"/>
</dbReference>
<gene>
    <name evidence="4" type="primary">LOC111117268</name>
</gene>
<feature type="domain" description="Apple" evidence="2">
    <location>
        <begin position="211"/>
        <end position="281"/>
    </location>
</feature>
<evidence type="ECO:0000259" key="2">
    <source>
        <dbReference type="PROSITE" id="PS50948"/>
    </source>
</evidence>
<feature type="domain" description="Apple" evidence="2">
    <location>
        <begin position="493"/>
        <end position="565"/>
    </location>
</feature>
<feature type="domain" description="Apple" evidence="2">
    <location>
        <begin position="305"/>
        <end position="375"/>
    </location>
</feature>
<name>A0A8B8C8H0_CRAVI</name>
<dbReference type="KEGG" id="cvn:111117268"/>
<feature type="region of interest" description="Disordered" evidence="1">
    <location>
        <begin position="1"/>
        <end position="24"/>
    </location>
</feature>
<dbReference type="PROSITE" id="PS50948">
    <property type="entry name" value="PAN"/>
    <property type="match status" value="7"/>
</dbReference>
<reference evidence="4" key="1">
    <citation type="submission" date="2025-08" db="UniProtKB">
        <authorList>
            <consortium name="RefSeq"/>
        </authorList>
    </citation>
    <scope>IDENTIFICATION</scope>
    <source>
        <tissue evidence="4">Whole sample</tissue>
    </source>
</reference>
<dbReference type="Pfam" id="PF14295">
    <property type="entry name" value="PAN_4"/>
    <property type="match status" value="8"/>
</dbReference>
<dbReference type="Pfam" id="PF00024">
    <property type="entry name" value="PAN_1"/>
    <property type="match status" value="1"/>
</dbReference>
<evidence type="ECO:0000313" key="4">
    <source>
        <dbReference type="RefSeq" id="XP_022312043.1"/>
    </source>
</evidence>
<proteinExistence type="predicted"/>
<evidence type="ECO:0000313" key="3">
    <source>
        <dbReference type="Proteomes" id="UP000694844"/>
    </source>
</evidence>
<keyword evidence="3" id="KW-1185">Reference proteome</keyword>
<protein>
    <submittedName>
        <fullName evidence="4">Uncharacterized protein LOC111117268</fullName>
    </submittedName>
</protein>
<dbReference type="OrthoDB" id="6213625at2759"/>
<feature type="domain" description="Apple" evidence="2">
    <location>
        <begin position="614"/>
        <end position="690"/>
    </location>
</feature>
<feature type="domain" description="Apple" evidence="2">
    <location>
        <begin position="399"/>
        <end position="469"/>
    </location>
</feature>
<evidence type="ECO:0000256" key="1">
    <source>
        <dbReference type="SAM" id="MobiDB-lite"/>
    </source>
</evidence>
<dbReference type="InterPro" id="IPR003609">
    <property type="entry name" value="Pan_app"/>
</dbReference>